<sequence length="367" mass="39541">ASRSLGYPAIVTWMEVTMHASPRMLKKGRNLSLAFQAGKSVVAGSPRGVDMAKVLPHGILQKAHDVSPTTGPWTFIDDTVCRNEGVEMTVVGDMQFAARSLATSFQQKDKTGRELSRRREGADPLAHRVKRTCSAVDLGVDVAGAKGRSQKKSRTRRERAKLRPNRIHKLRRLHGSHKVAQDLWRTGSYPAATFGRQVTGVPPTAVLSLRRQAAVAIVGHKRGRCLQTALQATLGVDDPGAPAQLCRLLLPKRVGKRSRLLLGGVTALLARSIGLFPTVGDDASKGAVLGDFDELLAAFSADVARLGWRKAAAHPRGETLTGGADLQLAQAELNSFVKKGSMDLWGATLAVLSGGQWPQDCKLEARY</sequence>
<evidence type="ECO:0000313" key="2">
    <source>
        <dbReference type="Proteomes" id="UP001189429"/>
    </source>
</evidence>
<feature type="non-terminal residue" evidence="1">
    <location>
        <position position="367"/>
    </location>
</feature>
<accession>A0ABN9PQR6</accession>
<organism evidence="1 2">
    <name type="scientific">Prorocentrum cordatum</name>
    <dbReference type="NCBI Taxonomy" id="2364126"/>
    <lineage>
        <taxon>Eukaryota</taxon>
        <taxon>Sar</taxon>
        <taxon>Alveolata</taxon>
        <taxon>Dinophyceae</taxon>
        <taxon>Prorocentrales</taxon>
        <taxon>Prorocentraceae</taxon>
        <taxon>Prorocentrum</taxon>
    </lineage>
</organism>
<reference evidence="1" key="1">
    <citation type="submission" date="2023-10" db="EMBL/GenBank/DDBJ databases">
        <authorList>
            <person name="Chen Y."/>
            <person name="Shah S."/>
            <person name="Dougan E. K."/>
            <person name="Thang M."/>
            <person name="Chan C."/>
        </authorList>
    </citation>
    <scope>NUCLEOTIDE SEQUENCE [LARGE SCALE GENOMIC DNA]</scope>
</reference>
<gene>
    <name evidence="1" type="ORF">PCOR1329_LOCUS4280</name>
</gene>
<evidence type="ECO:0000313" key="1">
    <source>
        <dbReference type="EMBL" id="CAK0794216.1"/>
    </source>
</evidence>
<dbReference type="Proteomes" id="UP001189429">
    <property type="component" value="Unassembled WGS sequence"/>
</dbReference>
<feature type="non-terminal residue" evidence="1">
    <location>
        <position position="1"/>
    </location>
</feature>
<dbReference type="EMBL" id="CAUYUJ010001113">
    <property type="protein sequence ID" value="CAK0794216.1"/>
    <property type="molecule type" value="Genomic_DNA"/>
</dbReference>
<comment type="caution">
    <text evidence="1">The sequence shown here is derived from an EMBL/GenBank/DDBJ whole genome shotgun (WGS) entry which is preliminary data.</text>
</comment>
<name>A0ABN9PQR6_9DINO</name>
<keyword evidence="2" id="KW-1185">Reference proteome</keyword>
<protein>
    <submittedName>
        <fullName evidence="1">Uncharacterized protein</fullName>
    </submittedName>
</protein>
<proteinExistence type="predicted"/>